<dbReference type="InterPro" id="IPR052965">
    <property type="entry name" value="Pigment-catalase-like"/>
</dbReference>
<comment type="caution">
    <text evidence="2">The sequence shown here is derived from an EMBL/GenBank/DDBJ whole genome shotgun (WGS) entry which is preliminary data.</text>
</comment>
<dbReference type="InterPro" id="IPR009078">
    <property type="entry name" value="Ferritin-like_SF"/>
</dbReference>
<evidence type="ECO:0000256" key="1">
    <source>
        <dbReference type="SAM" id="Phobius"/>
    </source>
</evidence>
<keyword evidence="1" id="KW-1133">Transmembrane helix</keyword>
<proteinExistence type="predicted"/>
<dbReference type="Proteomes" id="UP001367771">
    <property type="component" value="Unassembled WGS sequence"/>
</dbReference>
<protein>
    <submittedName>
        <fullName evidence="2">Ferritin-like domain-containing protein</fullName>
    </submittedName>
</protein>
<dbReference type="EMBL" id="JBBBDM010000006">
    <property type="protein sequence ID" value="MEI5688001.1"/>
    <property type="molecule type" value="Genomic_DNA"/>
</dbReference>
<feature type="transmembrane region" description="Helical" evidence="1">
    <location>
        <begin position="24"/>
        <end position="44"/>
    </location>
</feature>
<evidence type="ECO:0000313" key="2">
    <source>
        <dbReference type="EMBL" id="MEI5688001.1"/>
    </source>
</evidence>
<dbReference type="RefSeq" id="WP_037535997.1">
    <property type="nucleotide sequence ID" value="NZ_JBBBDM010000006.1"/>
</dbReference>
<dbReference type="SUPFAM" id="SSF47240">
    <property type="entry name" value="Ferritin-like"/>
    <property type="match status" value="1"/>
</dbReference>
<dbReference type="InterPro" id="IPR006311">
    <property type="entry name" value="TAT_signal"/>
</dbReference>
<dbReference type="Pfam" id="PF13668">
    <property type="entry name" value="Ferritin_2"/>
    <property type="match status" value="1"/>
</dbReference>
<dbReference type="PANTHER" id="PTHR31694">
    <property type="entry name" value="DESICCATION-LIKE PROTEIN"/>
    <property type="match status" value="1"/>
</dbReference>
<keyword evidence="1" id="KW-0812">Transmembrane</keyword>
<accession>A0ABU8H4M7</accession>
<keyword evidence="1" id="KW-0472">Membrane</keyword>
<sequence length="342" mass="34846">MAETQQIIEAFDARARRREERREFFKNAMGLAAVTAAGAAAMSFTGEAAAQTAVSEVDVLNFALNLEYLEAQFYSYAAYGVGLPNNLLTGGVGTQGSVVTGSGTGMARQVQFSDAGIAAYAREIAADEVAHVTFLRAAIRGTGTSDSLIAAMPQIDISGSSGGAFAAAASSTSPSLAGFDPYANDDSFLIAAYVFEDVGVTAYKGAAGALINNKTYLEAAAGILAVEAYHAAIVRGALYARGIATPAISTAQSDITAANAISNLRDSVDGSSDLDQGLTTSSSSAGTVSNIVPLDSNGLAFSRTPAQVLNIVYLNPKSVTAGGFFPNGINNGNSGLRSSAAN</sequence>
<evidence type="ECO:0000313" key="3">
    <source>
        <dbReference type="Proteomes" id="UP001367771"/>
    </source>
</evidence>
<name>A0ABU8H4M7_9SPHN</name>
<keyword evidence="3" id="KW-1185">Reference proteome</keyword>
<gene>
    <name evidence="2" type="ORF">V8201_13000</name>
</gene>
<dbReference type="PANTHER" id="PTHR31694:SF26">
    <property type="entry name" value="OS05G0151100 PROTEIN"/>
    <property type="match status" value="1"/>
</dbReference>
<reference evidence="2 3" key="1">
    <citation type="journal article" date="2013" name="Int. J. Syst. Evol. Microbiol.">
        <title>Sphingomonas kyungheensis sp. nov., a bacterium with ginsenoside-converting activity isolated from soil of a ginseng field.</title>
        <authorList>
            <person name="Son H.M."/>
            <person name="Yang J.E."/>
            <person name="Park Y."/>
            <person name="Han C.K."/>
            <person name="Kim S.G."/>
            <person name="Kook M."/>
            <person name="Yi T.H."/>
        </authorList>
    </citation>
    <scope>NUCLEOTIDE SEQUENCE [LARGE SCALE GENOMIC DNA]</scope>
    <source>
        <strain evidence="2 3">LMG 26582</strain>
    </source>
</reference>
<organism evidence="2 3">
    <name type="scientific">Sphingomonas kyungheensis</name>
    <dbReference type="NCBI Taxonomy" id="1069987"/>
    <lineage>
        <taxon>Bacteria</taxon>
        <taxon>Pseudomonadati</taxon>
        <taxon>Pseudomonadota</taxon>
        <taxon>Alphaproteobacteria</taxon>
        <taxon>Sphingomonadales</taxon>
        <taxon>Sphingomonadaceae</taxon>
        <taxon>Sphingomonas</taxon>
    </lineage>
</organism>
<dbReference type="PROSITE" id="PS51318">
    <property type="entry name" value="TAT"/>
    <property type="match status" value="1"/>
</dbReference>